<dbReference type="Proteomes" id="UP000272010">
    <property type="component" value="Chromosome"/>
</dbReference>
<evidence type="ECO:0000313" key="1">
    <source>
        <dbReference type="EMBL" id="AYE99893.1"/>
    </source>
</evidence>
<dbReference type="AlphaFoldDB" id="A0A386UGW1"/>
<organism evidence="1 2">
    <name type="scientific">Paracoccus yeei</name>
    <dbReference type="NCBI Taxonomy" id="147645"/>
    <lineage>
        <taxon>Bacteria</taxon>
        <taxon>Pseudomonadati</taxon>
        <taxon>Pseudomonadota</taxon>
        <taxon>Alphaproteobacteria</taxon>
        <taxon>Rhodobacterales</taxon>
        <taxon>Paracoccaceae</taxon>
        <taxon>Paracoccus</taxon>
    </lineage>
</organism>
<dbReference type="EMBL" id="CP031078">
    <property type="protein sequence ID" value="AYE99893.1"/>
    <property type="molecule type" value="Genomic_DNA"/>
</dbReference>
<gene>
    <name evidence="1" type="ORF">PY32053_00195</name>
</gene>
<accession>A0A386UGW1</accession>
<protein>
    <submittedName>
        <fullName evidence="1">Uncharacterized protein</fullName>
    </submittedName>
</protein>
<evidence type="ECO:0000313" key="2">
    <source>
        <dbReference type="Proteomes" id="UP000272010"/>
    </source>
</evidence>
<proteinExistence type="predicted"/>
<reference evidence="2" key="1">
    <citation type="submission" date="2018-07" db="EMBL/GenBank/DDBJ databases">
        <title>Genome Structure of the Opportunistic Pathogen Paracoccus yeei (Alphaproteobacteria) and Identification of Putative Virulence Factors.</title>
        <authorList>
            <person name="Lasek R."/>
            <person name="Szuplewska M."/>
            <person name="Mitura M."/>
            <person name="Decewicz P."/>
            <person name="Chmielowska C."/>
            <person name="Pawlot A."/>
            <person name="Sentkowska D."/>
            <person name="Czarnecki J."/>
            <person name="Bartosik D."/>
        </authorList>
    </citation>
    <scope>NUCLEOTIDE SEQUENCE [LARGE SCALE GENOMIC DNA]</scope>
    <source>
        <strain evidence="2">CCUG 32053</strain>
    </source>
</reference>
<name>A0A386UGW1_9RHOB</name>
<sequence length="51" mass="5791">MASSMMTHPYAQDGEKLHPVCGLHRFPNTHADAADRRDGCRFRLKRAALPR</sequence>